<feature type="signal peptide" evidence="1">
    <location>
        <begin position="1"/>
        <end position="19"/>
    </location>
</feature>
<reference evidence="2 3" key="1">
    <citation type="submission" date="2016-08" db="EMBL/GenBank/DDBJ databases">
        <title>Draft genome sequence of allopolyploid Zygosaccharomyces rouxii.</title>
        <authorList>
            <person name="Watanabe J."/>
            <person name="Uehara K."/>
            <person name="Mogi Y."/>
            <person name="Tsukioka Y."/>
        </authorList>
    </citation>
    <scope>NUCLEOTIDE SEQUENCE [LARGE SCALE GENOMIC DNA]</scope>
    <source>
        <strain evidence="2 3">NBRC 110957</strain>
    </source>
</reference>
<gene>
    <name evidence="2" type="ORF">ZYGR_0AI04160</name>
</gene>
<comment type="caution">
    <text evidence="2">The sequence shown here is derived from an EMBL/GenBank/DDBJ whole genome shotgun (WGS) entry which is preliminary data.</text>
</comment>
<evidence type="ECO:0000313" key="3">
    <source>
        <dbReference type="Proteomes" id="UP000187013"/>
    </source>
</evidence>
<evidence type="ECO:0000256" key="1">
    <source>
        <dbReference type="SAM" id="SignalP"/>
    </source>
</evidence>
<dbReference type="EMBL" id="BDGX01000035">
    <property type="protein sequence ID" value="GAV53134.1"/>
    <property type="molecule type" value="Genomic_DNA"/>
</dbReference>
<name>A0A1Q3ABH5_ZYGRO</name>
<evidence type="ECO:0000313" key="2">
    <source>
        <dbReference type="EMBL" id="GAV53134.1"/>
    </source>
</evidence>
<accession>A0A1Q3ABH5</accession>
<evidence type="ECO:0008006" key="4">
    <source>
        <dbReference type="Google" id="ProtNLM"/>
    </source>
</evidence>
<feature type="chain" id="PRO_5012253324" description="Hydrophilin" evidence="1">
    <location>
        <begin position="20"/>
        <end position="106"/>
    </location>
</feature>
<proteinExistence type="predicted"/>
<dbReference type="AlphaFoldDB" id="A0A1Q3ABH5"/>
<protein>
    <recommendedName>
        <fullName evidence="4">Hydrophilin</fullName>
    </recommendedName>
</protein>
<sequence>MKLSSLSVAVLTTLNLVDARIPGTVTVTSYGTHKYGKFDKTSRTKHVETSSTHKYGKFDNTRQATTTRHVTSYPNDAAPGASNFGAAKRMGLAGGAGAVAGALLLL</sequence>
<keyword evidence="1" id="KW-0732">Signal</keyword>
<dbReference type="Proteomes" id="UP000187013">
    <property type="component" value="Unassembled WGS sequence"/>
</dbReference>
<organism evidence="2 3">
    <name type="scientific">Zygosaccharomyces rouxii</name>
    <dbReference type="NCBI Taxonomy" id="4956"/>
    <lineage>
        <taxon>Eukaryota</taxon>
        <taxon>Fungi</taxon>
        <taxon>Dikarya</taxon>
        <taxon>Ascomycota</taxon>
        <taxon>Saccharomycotina</taxon>
        <taxon>Saccharomycetes</taxon>
        <taxon>Saccharomycetales</taxon>
        <taxon>Saccharomycetaceae</taxon>
        <taxon>Zygosaccharomyces</taxon>
    </lineage>
</organism>
<dbReference type="OrthoDB" id="4094978at2759"/>